<reference evidence="3 4" key="1">
    <citation type="submission" date="2019-03" db="EMBL/GenBank/DDBJ databases">
        <title>Single cell metagenomics reveals metabolic interactions within the superorganism composed of flagellate Streblomastix strix and complex community of Bacteroidetes bacteria on its surface.</title>
        <authorList>
            <person name="Treitli S.C."/>
            <person name="Kolisko M."/>
            <person name="Husnik F."/>
            <person name="Keeling P."/>
            <person name="Hampl V."/>
        </authorList>
    </citation>
    <scope>NUCLEOTIDE SEQUENCE [LARGE SCALE GENOMIC DNA]</scope>
    <source>
        <strain evidence="3">ST1C</strain>
    </source>
</reference>
<dbReference type="PROSITE" id="PS51154">
    <property type="entry name" value="MACRO"/>
    <property type="match status" value="1"/>
</dbReference>
<proteinExistence type="predicted"/>
<accession>A0A5J4W3V7</accession>
<organism evidence="3 4">
    <name type="scientific">Streblomastix strix</name>
    <dbReference type="NCBI Taxonomy" id="222440"/>
    <lineage>
        <taxon>Eukaryota</taxon>
        <taxon>Metamonada</taxon>
        <taxon>Preaxostyla</taxon>
        <taxon>Oxymonadida</taxon>
        <taxon>Streblomastigidae</taxon>
        <taxon>Streblomastix</taxon>
    </lineage>
</organism>
<evidence type="ECO:0000313" key="3">
    <source>
        <dbReference type="EMBL" id="KAA6389664.1"/>
    </source>
</evidence>
<dbReference type="OrthoDB" id="6133115at2759"/>
<dbReference type="Proteomes" id="UP000324800">
    <property type="component" value="Unassembled WGS sequence"/>
</dbReference>
<dbReference type="SUPFAM" id="SSF52949">
    <property type="entry name" value="Macro domain-like"/>
    <property type="match status" value="1"/>
</dbReference>
<dbReference type="SMART" id="SM00506">
    <property type="entry name" value="A1pp"/>
    <property type="match status" value="1"/>
</dbReference>
<feature type="compositionally biased region" description="Basic and acidic residues" evidence="1">
    <location>
        <begin position="276"/>
        <end position="306"/>
    </location>
</feature>
<feature type="region of interest" description="Disordered" evidence="1">
    <location>
        <begin position="252"/>
        <end position="396"/>
    </location>
</feature>
<feature type="domain" description="Macro" evidence="2">
    <location>
        <begin position="46"/>
        <end position="227"/>
    </location>
</feature>
<evidence type="ECO:0000313" key="4">
    <source>
        <dbReference type="Proteomes" id="UP000324800"/>
    </source>
</evidence>
<evidence type="ECO:0000259" key="2">
    <source>
        <dbReference type="PROSITE" id="PS51154"/>
    </source>
</evidence>
<protein>
    <submittedName>
        <fullName evidence="3">Putative O-acetyl-ADP-ribose deacetylase</fullName>
    </submittedName>
</protein>
<feature type="compositionally biased region" description="Basic and acidic residues" evidence="1">
    <location>
        <begin position="344"/>
        <end position="396"/>
    </location>
</feature>
<feature type="compositionally biased region" description="Basic and acidic residues" evidence="1">
    <location>
        <begin position="252"/>
        <end position="267"/>
    </location>
</feature>
<dbReference type="Pfam" id="PF01661">
    <property type="entry name" value="Macro"/>
    <property type="match status" value="1"/>
</dbReference>
<comment type="caution">
    <text evidence="3">The sequence shown here is derived from an EMBL/GenBank/DDBJ whole genome shotgun (WGS) entry which is preliminary data.</text>
</comment>
<dbReference type="CDD" id="cd02908">
    <property type="entry name" value="Macro_OAADPr_deacetylase"/>
    <property type="match status" value="1"/>
</dbReference>
<dbReference type="InterPro" id="IPR043472">
    <property type="entry name" value="Macro_dom-like"/>
</dbReference>
<name>A0A5J4W3V7_9EUKA</name>
<dbReference type="AlphaFoldDB" id="A0A5J4W3V7"/>
<dbReference type="InterPro" id="IPR002589">
    <property type="entry name" value="Macro_dom"/>
</dbReference>
<dbReference type="EMBL" id="SNRW01003500">
    <property type="protein sequence ID" value="KAA6389664.1"/>
    <property type="molecule type" value="Genomic_DNA"/>
</dbReference>
<dbReference type="PANTHER" id="PTHR11106">
    <property type="entry name" value="GANGLIOSIDE INDUCED DIFFERENTIATION ASSOCIATED PROTEIN 2-RELATED"/>
    <property type="match status" value="1"/>
</dbReference>
<dbReference type="PANTHER" id="PTHR11106:SF27">
    <property type="entry name" value="MACRO DOMAIN-CONTAINING PROTEIN"/>
    <property type="match status" value="1"/>
</dbReference>
<sequence length="396" mass="45761">MTYINEYAERIANEPFQNKKDKEIFEMRLDNYIKQKNIKGLTITKLNPLSHKQIQGRNLILWQGDITKLQVDAIVNAAKKTLLGGGGIDGAIHKASGGLLLRECASLCGCETGDAKVTKGYNLPSKTVIHTVGPIYYKDPEGAEVKLRSCYRRCLEICDEHHFHSIAFCLVSCGIYGYPVKEGAQVSQDVVTDYLNRNPNTSLTDIVFTVFSNADAEIFHQVFDRNVKKEKDGLKEGKVGIEQKKKEIEIKQQQEKEKEPKRKEKENQQLIQKPLEIMKTEEKDQQKEKEQKKELEQKKESDQKKEQQKRKEKQGKELEAKFGQEKSHEKPKDKSNEKYIQLTKENRKEKEKENDKQKIKVIPKKKENEQVKIEPQGKPKGKPKEKQMDKQPIKKK</sequence>
<dbReference type="Gene3D" id="3.40.220.10">
    <property type="entry name" value="Leucine Aminopeptidase, subunit E, domain 1"/>
    <property type="match status" value="1"/>
</dbReference>
<feature type="compositionally biased region" description="Basic and acidic residues" evidence="1">
    <location>
        <begin position="314"/>
        <end position="337"/>
    </location>
</feature>
<gene>
    <name evidence="3" type="ORF">EZS28_014808</name>
</gene>
<evidence type="ECO:0000256" key="1">
    <source>
        <dbReference type="SAM" id="MobiDB-lite"/>
    </source>
</evidence>